<dbReference type="EMBL" id="MNCJ02000316">
    <property type="protein sequence ID" value="KAF5822387.1"/>
    <property type="molecule type" value="Genomic_DNA"/>
</dbReference>
<accession>A0A9K3JXI7</accession>
<dbReference type="Gramene" id="mRNA:HanXRQr2_Chr01g0025931">
    <property type="protein sequence ID" value="CDS:HanXRQr2_Chr01g0025931.1"/>
    <property type="gene ID" value="HanXRQr2_Chr01g0025931"/>
</dbReference>
<feature type="transmembrane region" description="Helical" evidence="1">
    <location>
        <begin position="30"/>
        <end position="50"/>
    </location>
</feature>
<protein>
    <submittedName>
        <fullName evidence="2">Uncharacterized protein</fullName>
    </submittedName>
</protein>
<sequence>MPHMVVHLKLISRMIGWLDIVNLRKVCLAFYFRLFVYCFVDILTFLMILLM</sequence>
<keyword evidence="1" id="KW-0812">Transmembrane</keyword>
<keyword evidence="1" id="KW-1133">Transmembrane helix</keyword>
<name>A0A9K3JXI7_HELAN</name>
<evidence type="ECO:0000313" key="2">
    <source>
        <dbReference type="EMBL" id="KAF5822387.1"/>
    </source>
</evidence>
<reference evidence="2" key="1">
    <citation type="journal article" date="2017" name="Nature">
        <title>The sunflower genome provides insights into oil metabolism, flowering and Asterid evolution.</title>
        <authorList>
            <person name="Badouin H."/>
            <person name="Gouzy J."/>
            <person name="Grassa C.J."/>
            <person name="Murat F."/>
            <person name="Staton S.E."/>
            <person name="Cottret L."/>
            <person name="Lelandais-Briere C."/>
            <person name="Owens G.L."/>
            <person name="Carrere S."/>
            <person name="Mayjonade B."/>
            <person name="Legrand L."/>
            <person name="Gill N."/>
            <person name="Kane N.C."/>
            <person name="Bowers J.E."/>
            <person name="Hubner S."/>
            <person name="Bellec A."/>
            <person name="Berard A."/>
            <person name="Berges H."/>
            <person name="Blanchet N."/>
            <person name="Boniface M.C."/>
            <person name="Brunel D."/>
            <person name="Catrice O."/>
            <person name="Chaidir N."/>
            <person name="Claudel C."/>
            <person name="Donnadieu C."/>
            <person name="Faraut T."/>
            <person name="Fievet G."/>
            <person name="Helmstetter N."/>
            <person name="King M."/>
            <person name="Knapp S.J."/>
            <person name="Lai Z."/>
            <person name="Le Paslier M.C."/>
            <person name="Lippi Y."/>
            <person name="Lorenzon L."/>
            <person name="Mandel J.R."/>
            <person name="Marage G."/>
            <person name="Marchand G."/>
            <person name="Marquand E."/>
            <person name="Bret-Mestries E."/>
            <person name="Morien E."/>
            <person name="Nambeesan S."/>
            <person name="Nguyen T."/>
            <person name="Pegot-Espagnet P."/>
            <person name="Pouilly N."/>
            <person name="Raftis F."/>
            <person name="Sallet E."/>
            <person name="Schiex T."/>
            <person name="Thomas J."/>
            <person name="Vandecasteele C."/>
            <person name="Vares D."/>
            <person name="Vear F."/>
            <person name="Vautrin S."/>
            <person name="Crespi M."/>
            <person name="Mangin B."/>
            <person name="Burke J.M."/>
            <person name="Salse J."/>
            <person name="Munos S."/>
            <person name="Vincourt P."/>
            <person name="Rieseberg L.H."/>
            <person name="Langlade N.B."/>
        </authorList>
    </citation>
    <scope>NUCLEOTIDE SEQUENCE</scope>
    <source>
        <tissue evidence="2">Leaves</tissue>
    </source>
</reference>
<gene>
    <name evidence="2" type="ORF">HanXRQr2_Chr01g0025931</name>
</gene>
<proteinExistence type="predicted"/>
<evidence type="ECO:0000313" key="3">
    <source>
        <dbReference type="Proteomes" id="UP000215914"/>
    </source>
</evidence>
<comment type="caution">
    <text evidence="2">The sequence shown here is derived from an EMBL/GenBank/DDBJ whole genome shotgun (WGS) entry which is preliminary data.</text>
</comment>
<keyword evidence="3" id="KW-1185">Reference proteome</keyword>
<dbReference type="Proteomes" id="UP000215914">
    <property type="component" value="Unassembled WGS sequence"/>
</dbReference>
<keyword evidence="1" id="KW-0472">Membrane</keyword>
<reference evidence="2" key="2">
    <citation type="submission" date="2020-06" db="EMBL/GenBank/DDBJ databases">
        <title>Helianthus annuus Genome sequencing and assembly Release 2.</title>
        <authorList>
            <person name="Gouzy J."/>
            <person name="Langlade N."/>
            <person name="Munos S."/>
        </authorList>
    </citation>
    <scope>NUCLEOTIDE SEQUENCE</scope>
    <source>
        <tissue evidence="2">Leaves</tissue>
    </source>
</reference>
<dbReference type="AlphaFoldDB" id="A0A9K3JXI7"/>
<organism evidence="2 3">
    <name type="scientific">Helianthus annuus</name>
    <name type="common">Common sunflower</name>
    <dbReference type="NCBI Taxonomy" id="4232"/>
    <lineage>
        <taxon>Eukaryota</taxon>
        <taxon>Viridiplantae</taxon>
        <taxon>Streptophyta</taxon>
        <taxon>Embryophyta</taxon>
        <taxon>Tracheophyta</taxon>
        <taxon>Spermatophyta</taxon>
        <taxon>Magnoliopsida</taxon>
        <taxon>eudicotyledons</taxon>
        <taxon>Gunneridae</taxon>
        <taxon>Pentapetalae</taxon>
        <taxon>asterids</taxon>
        <taxon>campanulids</taxon>
        <taxon>Asterales</taxon>
        <taxon>Asteraceae</taxon>
        <taxon>Asteroideae</taxon>
        <taxon>Heliantheae alliance</taxon>
        <taxon>Heliantheae</taxon>
        <taxon>Helianthus</taxon>
    </lineage>
</organism>
<evidence type="ECO:0000256" key="1">
    <source>
        <dbReference type="SAM" id="Phobius"/>
    </source>
</evidence>